<accession>A0A0H3CG23</accession>
<evidence type="ECO:0000256" key="1">
    <source>
        <dbReference type="SAM" id="SignalP"/>
    </source>
</evidence>
<name>A0A0H3CG23_ENTCC</name>
<dbReference type="STRING" id="716541.ECL_00525"/>
<feature type="chain" id="PRO_5002606151" description="Lipoprotein" evidence="1">
    <location>
        <begin position="24"/>
        <end position="178"/>
    </location>
</feature>
<evidence type="ECO:0008006" key="4">
    <source>
        <dbReference type="Google" id="ProtNLM"/>
    </source>
</evidence>
<dbReference type="eggNOG" id="ENOG502ZA5N">
    <property type="taxonomic scope" value="Bacteria"/>
</dbReference>
<feature type="signal peptide" evidence="1">
    <location>
        <begin position="1"/>
        <end position="23"/>
    </location>
</feature>
<gene>
    <name evidence="2" type="ordered locus">ECL_00525</name>
</gene>
<protein>
    <recommendedName>
        <fullName evidence="4">Lipoprotein</fullName>
    </recommendedName>
</protein>
<evidence type="ECO:0000313" key="3">
    <source>
        <dbReference type="Proteomes" id="UP000002363"/>
    </source>
</evidence>
<dbReference type="EMBL" id="CP001918">
    <property type="protein sequence ID" value="ADF60091.1"/>
    <property type="molecule type" value="Genomic_DNA"/>
</dbReference>
<dbReference type="PROSITE" id="PS51257">
    <property type="entry name" value="PROKAR_LIPOPROTEIN"/>
    <property type="match status" value="1"/>
</dbReference>
<sequence length="178" mass="19556">MIKMFSVVSLTTLLLTLTGCSGSSPLNDLSLSRLTSLINPVSQQQTQNSAEPNQRNYVGQFYGPIPIPAETVAMRLKQHYGFVSDIDVAAAHNSGQGNAGWSASAISEGTSWEAQPGNYYRMSRNWAENDRLTLDVRGNSKESFITATYISSNPEHLKKTWTSRLWKQIPDVASGSLK</sequence>
<dbReference type="KEGG" id="enc:ECL_00525"/>
<dbReference type="AlphaFoldDB" id="A0A0H3CG23"/>
<keyword evidence="1" id="KW-0732">Signal</keyword>
<evidence type="ECO:0000313" key="2">
    <source>
        <dbReference type="EMBL" id="ADF60091.1"/>
    </source>
</evidence>
<dbReference type="Proteomes" id="UP000002363">
    <property type="component" value="Chromosome"/>
</dbReference>
<dbReference type="OrthoDB" id="6607011at2"/>
<keyword evidence="3" id="KW-1185">Reference proteome</keyword>
<dbReference type="HOGENOM" id="CLU_124362_0_0_6"/>
<proteinExistence type="predicted"/>
<dbReference type="EnsemblBacteria" id="ADF60091">
    <property type="protein sequence ID" value="ADF60091"/>
    <property type="gene ID" value="ECL_00525"/>
</dbReference>
<dbReference type="PATRIC" id="fig|716541.4.peg.795"/>
<organism evidence="2 3">
    <name type="scientific">Enterobacter cloacae subsp. cloacae (strain ATCC 13047 / DSM 30054 / NBRC 13535 / NCTC 10005 / WDCM 00083 / NCDC 279-56)</name>
    <dbReference type="NCBI Taxonomy" id="716541"/>
    <lineage>
        <taxon>Bacteria</taxon>
        <taxon>Pseudomonadati</taxon>
        <taxon>Pseudomonadota</taxon>
        <taxon>Gammaproteobacteria</taxon>
        <taxon>Enterobacterales</taxon>
        <taxon>Enterobacteriaceae</taxon>
        <taxon>Enterobacter</taxon>
        <taxon>Enterobacter cloacae complex</taxon>
    </lineage>
</organism>
<reference evidence="2 3" key="1">
    <citation type="journal article" date="2010" name="J. Bacteriol.">
        <title>Complete genome sequence of Enterobacter cloacae subsp. cloacae type strain ATCC 13047.</title>
        <authorList>
            <person name="Ren Y."/>
            <person name="Ren Y."/>
            <person name="Zhou Z."/>
            <person name="Guo X."/>
            <person name="Li Y."/>
            <person name="Feng L."/>
            <person name="Wang L."/>
        </authorList>
    </citation>
    <scope>NUCLEOTIDE SEQUENCE [LARGE SCALE GENOMIC DNA]</scope>
    <source>
        <strain evidence="3">ATCC 13047 / DSM 30054 / NBRC 13535 / NCTC 10005 / WDCM 00083 / NCDC 279-56</strain>
    </source>
</reference>
<dbReference type="RefSeq" id="WP_013095246.1">
    <property type="nucleotide sequence ID" value="NC_014121.1"/>
</dbReference>